<dbReference type="InterPro" id="IPR004839">
    <property type="entry name" value="Aminotransferase_I/II_large"/>
</dbReference>
<dbReference type="PANTHER" id="PTHR46383:SF1">
    <property type="entry name" value="ASPARTATE AMINOTRANSFERASE"/>
    <property type="match status" value="1"/>
</dbReference>
<keyword evidence="4" id="KW-0808">Transferase</keyword>
<accession>A0A382AFF6</accession>
<dbReference type="InterPro" id="IPR015421">
    <property type="entry name" value="PyrdxlP-dep_Trfase_major"/>
</dbReference>
<evidence type="ECO:0000313" key="7">
    <source>
        <dbReference type="EMBL" id="SVB00084.1"/>
    </source>
</evidence>
<reference evidence="7" key="1">
    <citation type="submission" date="2018-05" db="EMBL/GenBank/DDBJ databases">
        <authorList>
            <person name="Lanie J.A."/>
            <person name="Ng W.-L."/>
            <person name="Kazmierczak K.M."/>
            <person name="Andrzejewski T.M."/>
            <person name="Davidsen T.M."/>
            <person name="Wayne K.J."/>
            <person name="Tettelin H."/>
            <person name="Glass J.I."/>
            <person name="Rusch D."/>
            <person name="Podicherti R."/>
            <person name="Tsui H.-C.T."/>
            <person name="Winkler M.E."/>
        </authorList>
    </citation>
    <scope>NUCLEOTIDE SEQUENCE</scope>
</reference>
<dbReference type="CDD" id="cd00609">
    <property type="entry name" value="AAT_like"/>
    <property type="match status" value="1"/>
</dbReference>
<dbReference type="AlphaFoldDB" id="A0A382AFF6"/>
<name>A0A382AFF6_9ZZZZ</name>
<dbReference type="Gene3D" id="3.40.640.10">
    <property type="entry name" value="Type I PLP-dependent aspartate aminotransferase-like (Major domain)"/>
    <property type="match status" value="1"/>
</dbReference>
<dbReference type="GO" id="GO:0006520">
    <property type="term" value="P:amino acid metabolic process"/>
    <property type="evidence" value="ECO:0007669"/>
    <property type="project" value="InterPro"/>
</dbReference>
<feature type="domain" description="Aminotransferase class I/classII large" evidence="6">
    <location>
        <begin position="69"/>
        <end position="364"/>
    </location>
</feature>
<evidence type="ECO:0000256" key="1">
    <source>
        <dbReference type="ARBA" id="ARBA00001933"/>
    </source>
</evidence>
<comment type="cofactor">
    <cofactor evidence="1">
        <name>pyridoxal 5'-phosphate</name>
        <dbReference type="ChEBI" id="CHEBI:597326"/>
    </cofactor>
</comment>
<dbReference type="Pfam" id="PF00155">
    <property type="entry name" value="Aminotran_1_2"/>
    <property type="match status" value="1"/>
</dbReference>
<organism evidence="7">
    <name type="scientific">marine metagenome</name>
    <dbReference type="NCBI Taxonomy" id="408172"/>
    <lineage>
        <taxon>unclassified sequences</taxon>
        <taxon>metagenomes</taxon>
        <taxon>ecological metagenomes</taxon>
    </lineage>
</organism>
<evidence type="ECO:0000256" key="3">
    <source>
        <dbReference type="ARBA" id="ARBA00022576"/>
    </source>
</evidence>
<dbReference type="GO" id="GO:0008483">
    <property type="term" value="F:transaminase activity"/>
    <property type="evidence" value="ECO:0007669"/>
    <property type="project" value="UniProtKB-KW"/>
</dbReference>
<protein>
    <recommendedName>
        <fullName evidence="6">Aminotransferase class I/classII large domain-containing protein</fullName>
    </recommendedName>
</protein>
<dbReference type="SUPFAM" id="SSF53383">
    <property type="entry name" value="PLP-dependent transferases"/>
    <property type="match status" value="1"/>
</dbReference>
<dbReference type="EMBL" id="UINC01025109">
    <property type="protein sequence ID" value="SVB00084.1"/>
    <property type="molecule type" value="Genomic_DNA"/>
</dbReference>
<keyword evidence="3" id="KW-0032">Aminotransferase</keyword>
<comment type="similarity">
    <text evidence="2">Belongs to the class-I pyridoxal-phosphate-dependent aminotransferase family.</text>
</comment>
<evidence type="ECO:0000256" key="5">
    <source>
        <dbReference type="ARBA" id="ARBA00022898"/>
    </source>
</evidence>
<dbReference type="GO" id="GO:0030170">
    <property type="term" value="F:pyridoxal phosphate binding"/>
    <property type="evidence" value="ECO:0007669"/>
    <property type="project" value="InterPro"/>
</dbReference>
<evidence type="ECO:0000259" key="6">
    <source>
        <dbReference type="Pfam" id="PF00155"/>
    </source>
</evidence>
<dbReference type="InterPro" id="IPR050596">
    <property type="entry name" value="AspAT/PAT-like"/>
</dbReference>
<proteinExistence type="inferred from homology"/>
<evidence type="ECO:0000256" key="4">
    <source>
        <dbReference type="ARBA" id="ARBA00022679"/>
    </source>
</evidence>
<dbReference type="PANTHER" id="PTHR46383">
    <property type="entry name" value="ASPARTATE AMINOTRANSFERASE"/>
    <property type="match status" value="1"/>
</dbReference>
<sequence>MVATLSKASESFLSYVPPMGIYETLYAFQDAFGTTMGEKGTHPWSQGFPLTIQLPNGPEMPTNVHLDAEDLKYPKAWGLPELRKAIAGYYNHYYNAGIDYENVMVFAGGRPGLVALLMFLQPDINIRIASTEYTPYYDMLRLLQLKYSLVDSHVDNHFFPSVQDYINTNDADRNLVMLSNPCNPTGITRSGNELKNLVEKASYGSFGLLIDEAYELFHGPPTSALRYIDDINHSNLFISGAATKGLQAPGIRIGWVVAANRYIKILGNFSSFGMGGVSRPSQLYALALLQRKRTDLIHKAIPEFYADQRQRYGDAFADLGLDLFSGDGGFYHWCRLPRELTAAELNSRLFKYGAAILEGTDCDMARRGENSPLRQLFRFSFGPLLPESFESDIEILRMALS</sequence>
<gene>
    <name evidence="7" type="ORF">METZ01_LOCUS152938</name>
</gene>
<keyword evidence="5" id="KW-0663">Pyridoxal phosphate</keyword>
<evidence type="ECO:0000256" key="2">
    <source>
        <dbReference type="ARBA" id="ARBA00007441"/>
    </source>
</evidence>
<dbReference type="InterPro" id="IPR015424">
    <property type="entry name" value="PyrdxlP-dep_Trfase"/>
</dbReference>